<gene>
    <name evidence="1" type="ORF">SAMN04488502_104198</name>
</gene>
<sequence>MNKKGKLRLWIMAIFFSTVLAIAVTSGSIESTAQSAAAGIVQERQIASEELKDNDLTTIEVLFRFDHPGKDSLLKYNHFLARIGPVEQVGAGADGMESWRYVRMSKKLPGGFKINAGLGKGRFGSTLVKTETLFHTIILVETDDSPSTTLMLEYQF</sequence>
<keyword evidence="2" id="KW-1185">Reference proteome</keyword>
<evidence type="ECO:0000313" key="1">
    <source>
        <dbReference type="EMBL" id="SDM42094.1"/>
    </source>
</evidence>
<name>A0A1G9T2X4_9FIRM</name>
<evidence type="ECO:0000313" key="2">
    <source>
        <dbReference type="Proteomes" id="UP000214880"/>
    </source>
</evidence>
<organism evidence="1 2">
    <name type="scientific">Dendrosporobacter quercicolus</name>
    <dbReference type="NCBI Taxonomy" id="146817"/>
    <lineage>
        <taxon>Bacteria</taxon>
        <taxon>Bacillati</taxon>
        <taxon>Bacillota</taxon>
        <taxon>Negativicutes</taxon>
        <taxon>Selenomonadales</taxon>
        <taxon>Sporomusaceae</taxon>
        <taxon>Dendrosporobacter</taxon>
    </lineage>
</organism>
<protein>
    <submittedName>
        <fullName evidence="1">Uncharacterized protein</fullName>
    </submittedName>
</protein>
<proteinExistence type="predicted"/>
<accession>A0A1G9T2X4</accession>
<dbReference type="AlphaFoldDB" id="A0A1G9T2X4"/>
<dbReference type="Proteomes" id="UP000214880">
    <property type="component" value="Unassembled WGS sequence"/>
</dbReference>
<reference evidence="1 2" key="1">
    <citation type="submission" date="2016-10" db="EMBL/GenBank/DDBJ databases">
        <authorList>
            <person name="de Groot N.N."/>
        </authorList>
    </citation>
    <scope>NUCLEOTIDE SEQUENCE [LARGE SCALE GENOMIC DNA]</scope>
    <source>
        <strain evidence="1 2">DSM 1736</strain>
    </source>
</reference>
<dbReference type="EMBL" id="FNHB01000004">
    <property type="protein sequence ID" value="SDM42094.1"/>
    <property type="molecule type" value="Genomic_DNA"/>
</dbReference>